<accession>A0AAN6S2S5</accession>
<sequence length="140" mass="15297">MEISSITRVFVFNHRFLAFGFLRIFLTSVGASSLPRPIPEKLCKVIPPMLQAARPVDAVTATLSGSLACFFFSSAMIARIKTDFPVPAGPVKNTLWPLSTTRLLTWRCSLLSVIAAALVTDLMASRAGSGSFCWIFSCFF</sequence>
<proteinExistence type="predicted"/>
<reference evidence="2" key="1">
    <citation type="journal article" date="2023" name="Mol. Phylogenet. Evol.">
        <title>Genome-scale phylogeny and comparative genomics of the fungal order Sordariales.</title>
        <authorList>
            <person name="Hensen N."/>
            <person name="Bonometti L."/>
            <person name="Westerberg I."/>
            <person name="Brannstrom I.O."/>
            <person name="Guillou S."/>
            <person name="Cros-Aarteil S."/>
            <person name="Calhoun S."/>
            <person name="Haridas S."/>
            <person name="Kuo A."/>
            <person name="Mondo S."/>
            <person name="Pangilinan J."/>
            <person name="Riley R."/>
            <person name="LaButti K."/>
            <person name="Andreopoulos B."/>
            <person name="Lipzen A."/>
            <person name="Chen C."/>
            <person name="Yan M."/>
            <person name="Daum C."/>
            <person name="Ng V."/>
            <person name="Clum A."/>
            <person name="Steindorff A."/>
            <person name="Ohm R.A."/>
            <person name="Martin F."/>
            <person name="Silar P."/>
            <person name="Natvig D.O."/>
            <person name="Lalanne C."/>
            <person name="Gautier V."/>
            <person name="Ament-Velasquez S.L."/>
            <person name="Kruys A."/>
            <person name="Hutchinson M.I."/>
            <person name="Powell A.J."/>
            <person name="Barry K."/>
            <person name="Miller A.N."/>
            <person name="Grigoriev I.V."/>
            <person name="Debuchy R."/>
            <person name="Gladieux P."/>
            <person name="Hiltunen Thoren M."/>
            <person name="Johannesson H."/>
        </authorList>
    </citation>
    <scope>NUCLEOTIDE SEQUENCE [LARGE SCALE GENOMIC DNA]</scope>
    <source>
        <strain evidence="2">CBS 340.73</strain>
    </source>
</reference>
<dbReference type="Proteomes" id="UP001303473">
    <property type="component" value="Unassembled WGS sequence"/>
</dbReference>
<evidence type="ECO:0000313" key="2">
    <source>
        <dbReference type="Proteomes" id="UP001303473"/>
    </source>
</evidence>
<gene>
    <name evidence="1" type="ORF">QBC46DRAFT_265523</name>
</gene>
<keyword evidence="2" id="KW-1185">Reference proteome</keyword>
<organism evidence="1 2">
    <name type="scientific">Diplogelasinospora grovesii</name>
    <dbReference type="NCBI Taxonomy" id="303347"/>
    <lineage>
        <taxon>Eukaryota</taxon>
        <taxon>Fungi</taxon>
        <taxon>Dikarya</taxon>
        <taxon>Ascomycota</taxon>
        <taxon>Pezizomycotina</taxon>
        <taxon>Sordariomycetes</taxon>
        <taxon>Sordariomycetidae</taxon>
        <taxon>Sordariales</taxon>
        <taxon>Diplogelasinosporaceae</taxon>
        <taxon>Diplogelasinospora</taxon>
    </lineage>
</organism>
<name>A0AAN6S2S5_9PEZI</name>
<evidence type="ECO:0000313" key="1">
    <source>
        <dbReference type="EMBL" id="KAK3938360.1"/>
    </source>
</evidence>
<dbReference type="AlphaFoldDB" id="A0AAN6S2S5"/>
<comment type="caution">
    <text evidence="1">The sequence shown here is derived from an EMBL/GenBank/DDBJ whole genome shotgun (WGS) entry which is preliminary data.</text>
</comment>
<protein>
    <submittedName>
        <fullName evidence="1">Uncharacterized protein</fullName>
    </submittedName>
</protein>
<dbReference type="EMBL" id="MU853831">
    <property type="protein sequence ID" value="KAK3938360.1"/>
    <property type="molecule type" value="Genomic_DNA"/>
</dbReference>